<reference evidence="4" key="1">
    <citation type="submission" date="2021-02" db="EMBL/GenBank/DDBJ databases">
        <authorList>
            <person name="Nowell W R."/>
        </authorList>
    </citation>
    <scope>NUCLEOTIDE SEQUENCE</scope>
</reference>
<proteinExistence type="predicted"/>
<name>A0A816ZWY6_9BILA</name>
<evidence type="ECO:0000313" key="4">
    <source>
        <dbReference type="EMBL" id="CAF2237439.1"/>
    </source>
</evidence>
<dbReference type="InterPro" id="IPR036116">
    <property type="entry name" value="FN3_sf"/>
</dbReference>
<evidence type="ECO:0000313" key="3">
    <source>
        <dbReference type="EMBL" id="CAF1640411.1"/>
    </source>
</evidence>
<comment type="caution">
    <text evidence="4">The sequence shown here is derived from an EMBL/GenBank/DDBJ whole genome shotgun (WGS) entry which is preliminary data.</text>
</comment>
<keyword evidence="1" id="KW-0732">Signal</keyword>
<dbReference type="EMBL" id="CAJNRE010020629">
    <property type="protein sequence ID" value="CAF2237439.1"/>
    <property type="molecule type" value="Genomic_DNA"/>
</dbReference>
<dbReference type="EMBL" id="CAJNOV010000106">
    <property type="protein sequence ID" value="CAF0986479.1"/>
    <property type="molecule type" value="Genomic_DNA"/>
</dbReference>
<dbReference type="EMBL" id="CAJOBH010008557">
    <property type="protein sequence ID" value="CAF4116582.1"/>
    <property type="molecule type" value="Genomic_DNA"/>
</dbReference>
<gene>
    <name evidence="6" type="ORF">BYL167_LOCUS19860</name>
    <name evidence="2" type="ORF">CJN711_LOCUS1627</name>
    <name evidence="5" type="ORF">GIL414_LOCUS3884</name>
    <name evidence="3" type="ORF">KQP761_LOCUS27962</name>
    <name evidence="4" type="ORF">MBJ925_LOCUS37188</name>
</gene>
<evidence type="ECO:0008006" key="8">
    <source>
        <dbReference type="Google" id="ProtNLM"/>
    </source>
</evidence>
<protein>
    <recommendedName>
        <fullName evidence="8">Fibronectin type-III domain-containing protein</fullName>
    </recommendedName>
</protein>
<evidence type="ECO:0000313" key="7">
    <source>
        <dbReference type="Proteomes" id="UP000663824"/>
    </source>
</evidence>
<evidence type="ECO:0000313" key="6">
    <source>
        <dbReference type="EMBL" id="CAF4116582.1"/>
    </source>
</evidence>
<dbReference type="SUPFAM" id="SSF49265">
    <property type="entry name" value="Fibronectin type III"/>
    <property type="match status" value="1"/>
</dbReference>
<dbReference type="AlphaFoldDB" id="A0A816ZWY6"/>
<feature type="signal peptide" evidence="1">
    <location>
        <begin position="1"/>
        <end position="23"/>
    </location>
</feature>
<dbReference type="EMBL" id="CAJNOW010015270">
    <property type="protein sequence ID" value="CAF1640411.1"/>
    <property type="molecule type" value="Genomic_DNA"/>
</dbReference>
<organism evidence="4 7">
    <name type="scientific">Rotaria magnacalcarata</name>
    <dbReference type="NCBI Taxonomy" id="392030"/>
    <lineage>
        <taxon>Eukaryota</taxon>
        <taxon>Metazoa</taxon>
        <taxon>Spiralia</taxon>
        <taxon>Gnathifera</taxon>
        <taxon>Rotifera</taxon>
        <taxon>Eurotatoria</taxon>
        <taxon>Bdelloidea</taxon>
        <taxon>Philodinida</taxon>
        <taxon>Philodinidae</taxon>
        <taxon>Rotaria</taxon>
    </lineage>
</organism>
<sequence>MDSRLYFLRILVLSLSIGPLCKCQTGPSITQPKLTSVIPINSTALTVNWAFAAASIDQSDLIRIYIVFYEYFYSYSATYASNNYTFTSANKTITSLTKNFDLVNAYYYVCFSSNSTVTNVSVFLSIVNNCTLTRTCLRSNAACPGPSSVTILASSISSNSFTISYFWPIDLPYSSNSFNAQLINNGQVGVSTGSAQNTTYTIRSYQFTGLQPLTTYTVNASFSYSILTTAAQTNITIFSVKTSYSSKLSHTRDLISFCFSFSVISFYMKTS</sequence>
<dbReference type="Proteomes" id="UP000663834">
    <property type="component" value="Unassembled WGS sequence"/>
</dbReference>
<evidence type="ECO:0000256" key="1">
    <source>
        <dbReference type="SAM" id="SignalP"/>
    </source>
</evidence>
<dbReference type="Proteomes" id="UP000663855">
    <property type="component" value="Unassembled WGS sequence"/>
</dbReference>
<dbReference type="Proteomes" id="UP000681720">
    <property type="component" value="Unassembled WGS sequence"/>
</dbReference>
<dbReference type="Proteomes" id="UP000681967">
    <property type="component" value="Unassembled WGS sequence"/>
</dbReference>
<dbReference type="Proteomes" id="UP000663824">
    <property type="component" value="Unassembled WGS sequence"/>
</dbReference>
<evidence type="ECO:0000313" key="2">
    <source>
        <dbReference type="EMBL" id="CAF0986479.1"/>
    </source>
</evidence>
<dbReference type="OrthoDB" id="10045937at2759"/>
<accession>A0A816ZWY6</accession>
<dbReference type="EMBL" id="CAJOBJ010000888">
    <property type="protein sequence ID" value="CAF3849554.1"/>
    <property type="molecule type" value="Genomic_DNA"/>
</dbReference>
<feature type="chain" id="PRO_5036230966" description="Fibronectin type-III domain-containing protein" evidence="1">
    <location>
        <begin position="24"/>
        <end position="271"/>
    </location>
</feature>
<evidence type="ECO:0000313" key="5">
    <source>
        <dbReference type="EMBL" id="CAF3849554.1"/>
    </source>
</evidence>